<dbReference type="Pfam" id="PF08937">
    <property type="entry name" value="ThsB_TIR"/>
    <property type="match status" value="1"/>
</dbReference>
<dbReference type="AlphaFoldDB" id="A0A1W1E6P1"/>
<proteinExistence type="predicted"/>
<evidence type="ECO:0000259" key="1">
    <source>
        <dbReference type="Pfam" id="PF08937"/>
    </source>
</evidence>
<gene>
    <name evidence="2" type="ORF">MNB_SUP05-SYMBIONT-5-238</name>
</gene>
<protein>
    <recommendedName>
        <fullName evidence="1">Thoeris protein ThsB TIR-like domain-containing protein</fullName>
    </recommendedName>
</protein>
<feature type="domain" description="Thoeris protein ThsB TIR-like" evidence="1">
    <location>
        <begin position="20"/>
        <end position="87"/>
    </location>
</feature>
<name>A0A1W1E6P1_9ZZZZ</name>
<sequence>MNITLKGDVYKGEGNEDLSEFKDDTIKSRLKNKIHDSSVTLVLISPNMKDGYKNESDQWIPWEISYSLKEITRKDKTSHPNGILAIVLPDVSGSYRYFIEEGTCHACHSSTTKTDALFQILKDNMFNAKILNSSNCLYCKSYTPGKRSYIEHVKWCDFISNKDHYLGMAAKIRDDRKSYTITKEIA</sequence>
<dbReference type="EMBL" id="FPHZ01000246">
    <property type="protein sequence ID" value="SFV89615.1"/>
    <property type="molecule type" value="Genomic_DNA"/>
</dbReference>
<evidence type="ECO:0000313" key="2">
    <source>
        <dbReference type="EMBL" id="SFV89615.1"/>
    </source>
</evidence>
<reference evidence="2" key="1">
    <citation type="submission" date="2016-10" db="EMBL/GenBank/DDBJ databases">
        <authorList>
            <person name="de Groot N.N."/>
        </authorList>
    </citation>
    <scope>NUCLEOTIDE SEQUENCE</scope>
</reference>
<dbReference type="InterPro" id="IPR015032">
    <property type="entry name" value="ThsB__TIR-like_domain"/>
</dbReference>
<accession>A0A1W1E6P1</accession>
<organism evidence="2">
    <name type="scientific">hydrothermal vent metagenome</name>
    <dbReference type="NCBI Taxonomy" id="652676"/>
    <lineage>
        <taxon>unclassified sequences</taxon>
        <taxon>metagenomes</taxon>
        <taxon>ecological metagenomes</taxon>
    </lineage>
</organism>